<dbReference type="InterPro" id="IPR004345">
    <property type="entry name" value="TB2_DP1_HVA22"/>
</dbReference>
<organism evidence="8 9">
    <name type="scientific">Thelephora terrestris</name>
    <dbReference type="NCBI Taxonomy" id="56493"/>
    <lineage>
        <taxon>Eukaryota</taxon>
        <taxon>Fungi</taxon>
        <taxon>Dikarya</taxon>
        <taxon>Basidiomycota</taxon>
        <taxon>Agaricomycotina</taxon>
        <taxon>Agaricomycetes</taxon>
        <taxon>Thelephorales</taxon>
        <taxon>Thelephoraceae</taxon>
        <taxon>Thelephora</taxon>
    </lineage>
</organism>
<evidence type="ECO:0000313" key="8">
    <source>
        <dbReference type="EMBL" id="KAF9788372.1"/>
    </source>
</evidence>
<dbReference type="GO" id="GO:0016020">
    <property type="term" value="C:membrane"/>
    <property type="evidence" value="ECO:0007669"/>
    <property type="project" value="UniProtKB-SubCell"/>
</dbReference>
<dbReference type="PANTHER" id="PTHR12300">
    <property type="entry name" value="HVA22-LIKE PROTEINS"/>
    <property type="match status" value="1"/>
</dbReference>
<dbReference type="OrthoDB" id="434647at2759"/>
<evidence type="ECO:0000256" key="6">
    <source>
        <dbReference type="RuleBase" id="RU362006"/>
    </source>
</evidence>
<protein>
    <recommendedName>
        <fullName evidence="6">Protein YOP1</fullName>
    </recommendedName>
</protein>
<dbReference type="Proteomes" id="UP000736335">
    <property type="component" value="Unassembled WGS sequence"/>
</dbReference>
<evidence type="ECO:0000313" key="9">
    <source>
        <dbReference type="Proteomes" id="UP000736335"/>
    </source>
</evidence>
<feature type="compositionally biased region" description="Polar residues" evidence="7">
    <location>
        <begin position="267"/>
        <end position="276"/>
    </location>
</feature>
<sequence length="289" mass="32463">MVFSLFFRIANCVVAYLYPGYKSYKTLSQRPANEADIQRWLMYWSVIGCVVAIESAEWLVNWIPLYYPFKSIFILYLVLPQTQGSSYLYTQHLQPFFHAYEPQIDATLSSLKARSYAFVQEKIRSLWGTFAYSMNQPTAANDLNEGLQDHAMNRGAPPHMQDPVSGPANLMGSLLNSFGPNLLLQGMALVNSTQNAAATRTAEARKQNLETPGNSRMNIHSRRGSDESVEEKGVRGSPSIGTGRFEEVDFPSDAENDDGQGYRRPPQQRSSSWFGWNSSAAGYERVKSD</sequence>
<comment type="subcellular location">
    <subcellularLocation>
        <location evidence="1 6">Membrane</location>
        <topology evidence="1 6">Multi-pass membrane protein</topology>
    </subcellularLocation>
</comment>
<comment type="similarity">
    <text evidence="2 6">Belongs to the DP1 family.</text>
</comment>
<reference evidence="8" key="1">
    <citation type="journal article" date="2020" name="Nat. Commun.">
        <title>Large-scale genome sequencing of mycorrhizal fungi provides insights into the early evolution of symbiotic traits.</title>
        <authorList>
            <person name="Miyauchi S."/>
            <person name="Kiss E."/>
            <person name="Kuo A."/>
            <person name="Drula E."/>
            <person name="Kohler A."/>
            <person name="Sanchez-Garcia M."/>
            <person name="Morin E."/>
            <person name="Andreopoulos B."/>
            <person name="Barry K.W."/>
            <person name="Bonito G."/>
            <person name="Buee M."/>
            <person name="Carver A."/>
            <person name="Chen C."/>
            <person name="Cichocki N."/>
            <person name="Clum A."/>
            <person name="Culley D."/>
            <person name="Crous P.W."/>
            <person name="Fauchery L."/>
            <person name="Girlanda M."/>
            <person name="Hayes R.D."/>
            <person name="Keri Z."/>
            <person name="LaButti K."/>
            <person name="Lipzen A."/>
            <person name="Lombard V."/>
            <person name="Magnuson J."/>
            <person name="Maillard F."/>
            <person name="Murat C."/>
            <person name="Nolan M."/>
            <person name="Ohm R.A."/>
            <person name="Pangilinan J."/>
            <person name="Pereira M.F."/>
            <person name="Perotto S."/>
            <person name="Peter M."/>
            <person name="Pfister S."/>
            <person name="Riley R."/>
            <person name="Sitrit Y."/>
            <person name="Stielow J.B."/>
            <person name="Szollosi G."/>
            <person name="Zifcakova L."/>
            <person name="Stursova M."/>
            <person name="Spatafora J.W."/>
            <person name="Tedersoo L."/>
            <person name="Vaario L.M."/>
            <person name="Yamada A."/>
            <person name="Yan M."/>
            <person name="Wang P."/>
            <person name="Xu J."/>
            <person name="Bruns T."/>
            <person name="Baldrian P."/>
            <person name="Vilgalys R."/>
            <person name="Dunand C."/>
            <person name="Henrissat B."/>
            <person name="Grigoriev I.V."/>
            <person name="Hibbett D."/>
            <person name="Nagy L.G."/>
            <person name="Martin F.M."/>
        </authorList>
    </citation>
    <scope>NUCLEOTIDE SEQUENCE</scope>
    <source>
        <strain evidence="8">UH-Tt-Lm1</strain>
    </source>
</reference>
<name>A0A9P6HJ69_9AGAM</name>
<accession>A0A9P6HJ69</accession>
<evidence type="ECO:0000256" key="4">
    <source>
        <dbReference type="ARBA" id="ARBA00022989"/>
    </source>
</evidence>
<feature type="compositionally biased region" description="Polar residues" evidence="7">
    <location>
        <begin position="209"/>
        <end position="218"/>
    </location>
</feature>
<evidence type="ECO:0000256" key="1">
    <source>
        <dbReference type="ARBA" id="ARBA00004141"/>
    </source>
</evidence>
<reference evidence="8" key="2">
    <citation type="submission" date="2020-11" db="EMBL/GenBank/DDBJ databases">
        <authorList>
            <consortium name="DOE Joint Genome Institute"/>
            <person name="Kuo A."/>
            <person name="Miyauchi S."/>
            <person name="Kiss E."/>
            <person name="Drula E."/>
            <person name="Kohler A."/>
            <person name="Sanchez-Garcia M."/>
            <person name="Andreopoulos B."/>
            <person name="Barry K.W."/>
            <person name="Bonito G."/>
            <person name="Buee M."/>
            <person name="Carver A."/>
            <person name="Chen C."/>
            <person name="Cichocki N."/>
            <person name="Clum A."/>
            <person name="Culley D."/>
            <person name="Crous P.W."/>
            <person name="Fauchery L."/>
            <person name="Girlanda M."/>
            <person name="Hayes R."/>
            <person name="Keri Z."/>
            <person name="Labutti K."/>
            <person name="Lipzen A."/>
            <person name="Lombard V."/>
            <person name="Magnuson J."/>
            <person name="Maillard F."/>
            <person name="Morin E."/>
            <person name="Murat C."/>
            <person name="Nolan M."/>
            <person name="Ohm R."/>
            <person name="Pangilinan J."/>
            <person name="Pereira M."/>
            <person name="Perotto S."/>
            <person name="Peter M."/>
            <person name="Riley R."/>
            <person name="Sitrit Y."/>
            <person name="Stielow B."/>
            <person name="Szollosi G."/>
            <person name="Zifcakova L."/>
            <person name="Stursova M."/>
            <person name="Spatafora J.W."/>
            <person name="Tedersoo L."/>
            <person name="Vaario L.-M."/>
            <person name="Yamada A."/>
            <person name="Yan M."/>
            <person name="Wang P."/>
            <person name="Xu J."/>
            <person name="Bruns T."/>
            <person name="Baldrian P."/>
            <person name="Vilgalys R."/>
            <person name="Henrissat B."/>
            <person name="Grigoriev I.V."/>
            <person name="Hibbett D."/>
            <person name="Nagy L.G."/>
            <person name="Martin F.M."/>
        </authorList>
    </citation>
    <scope>NUCLEOTIDE SEQUENCE</scope>
    <source>
        <strain evidence="8">UH-Tt-Lm1</strain>
    </source>
</reference>
<dbReference type="PANTHER" id="PTHR12300:SF161">
    <property type="entry name" value="RECEPTOR EXPRESSION-ENHANCING PROTEIN"/>
    <property type="match status" value="1"/>
</dbReference>
<keyword evidence="3" id="KW-0812">Transmembrane</keyword>
<dbReference type="Pfam" id="PF03134">
    <property type="entry name" value="TB2_DP1_HVA22"/>
    <property type="match status" value="1"/>
</dbReference>
<evidence type="ECO:0000256" key="5">
    <source>
        <dbReference type="ARBA" id="ARBA00023136"/>
    </source>
</evidence>
<feature type="compositionally biased region" description="Basic and acidic residues" evidence="7">
    <location>
        <begin position="223"/>
        <end position="234"/>
    </location>
</feature>
<dbReference type="AlphaFoldDB" id="A0A9P6HJ69"/>
<keyword evidence="4" id="KW-1133">Transmembrane helix</keyword>
<keyword evidence="9" id="KW-1185">Reference proteome</keyword>
<keyword evidence="5" id="KW-0472">Membrane</keyword>
<dbReference type="EMBL" id="WIUZ02000004">
    <property type="protein sequence ID" value="KAF9788372.1"/>
    <property type="molecule type" value="Genomic_DNA"/>
</dbReference>
<evidence type="ECO:0000256" key="2">
    <source>
        <dbReference type="ARBA" id="ARBA00008573"/>
    </source>
</evidence>
<evidence type="ECO:0000256" key="7">
    <source>
        <dbReference type="SAM" id="MobiDB-lite"/>
    </source>
</evidence>
<proteinExistence type="inferred from homology"/>
<gene>
    <name evidence="8" type="ORF">BJ322DRAFT_628456</name>
</gene>
<comment type="caution">
    <text evidence="8">The sequence shown here is derived from an EMBL/GenBank/DDBJ whole genome shotgun (WGS) entry which is preliminary data.</text>
</comment>
<feature type="compositionally biased region" description="Acidic residues" evidence="7">
    <location>
        <begin position="248"/>
        <end position="258"/>
    </location>
</feature>
<feature type="region of interest" description="Disordered" evidence="7">
    <location>
        <begin position="198"/>
        <end position="276"/>
    </location>
</feature>
<evidence type="ECO:0000256" key="3">
    <source>
        <dbReference type="ARBA" id="ARBA00022692"/>
    </source>
</evidence>